<proteinExistence type="predicted"/>
<evidence type="ECO:0008006" key="3">
    <source>
        <dbReference type="Google" id="ProtNLM"/>
    </source>
</evidence>
<reference evidence="2" key="1">
    <citation type="journal article" date="2019" name="Int. J. Syst. Evol. Microbiol.">
        <title>The Global Catalogue of Microorganisms (GCM) 10K type strain sequencing project: providing services to taxonomists for standard genome sequencing and annotation.</title>
        <authorList>
            <consortium name="The Broad Institute Genomics Platform"/>
            <consortium name="The Broad Institute Genome Sequencing Center for Infectious Disease"/>
            <person name="Wu L."/>
            <person name="Ma J."/>
        </authorList>
    </citation>
    <scope>NUCLEOTIDE SEQUENCE [LARGE SCALE GENOMIC DNA]</scope>
    <source>
        <strain evidence="2">CCTCC AB 2013263</strain>
    </source>
</reference>
<protein>
    <recommendedName>
        <fullName evidence="3">HEPN domain-containing protein</fullName>
    </recommendedName>
</protein>
<dbReference type="Proteomes" id="UP001595748">
    <property type="component" value="Unassembled WGS sequence"/>
</dbReference>
<dbReference type="RefSeq" id="WP_380076328.1">
    <property type="nucleotide sequence ID" value="NZ_JBHRZF010000047.1"/>
</dbReference>
<evidence type="ECO:0000313" key="2">
    <source>
        <dbReference type="Proteomes" id="UP001595748"/>
    </source>
</evidence>
<organism evidence="1 2">
    <name type="scientific">Deinococcus antarcticus</name>
    <dbReference type="NCBI Taxonomy" id="1298767"/>
    <lineage>
        <taxon>Bacteria</taxon>
        <taxon>Thermotogati</taxon>
        <taxon>Deinococcota</taxon>
        <taxon>Deinococci</taxon>
        <taxon>Deinococcales</taxon>
        <taxon>Deinococcaceae</taxon>
        <taxon>Deinococcus</taxon>
    </lineage>
</organism>
<keyword evidence="2" id="KW-1185">Reference proteome</keyword>
<gene>
    <name evidence="1" type="ORF">ACFOPQ_05295</name>
</gene>
<accession>A0ABV8A409</accession>
<sequence>MRQMYVAHIYMMMNLCAEAIHLFSEMYPEDAKSLVIADYYLGSAFSIAMKTGDFIEDITKNGAKECQ</sequence>
<comment type="caution">
    <text evidence="1">The sequence shown here is derived from an EMBL/GenBank/DDBJ whole genome shotgun (WGS) entry which is preliminary data.</text>
</comment>
<dbReference type="EMBL" id="JBHRZF010000047">
    <property type="protein sequence ID" value="MFC3860179.1"/>
    <property type="molecule type" value="Genomic_DNA"/>
</dbReference>
<name>A0ABV8A409_9DEIO</name>
<evidence type="ECO:0000313" key="1">
    <source>
        <dbReference type="EMBL" id="MFC3860179.1"/>
    </source>
</evidence>